<reference evidence="2 3" key="2">
    <citation type="journal article" date="2016" name="Genome Announc.">
        <title>Complete Genome Sequence of the Highly Virulent Aeromonas schubertii Strain WL1483, Isolated from Diseased Snakehead Fish (Channa argus) in China.</title>
        <authorList>
            <person name="Liu L."/>
            <person name="Li N."/>
            <person name="Zhang D."/>
            <person name="Fu X."/>
            <person name="Shi C."/>
            <person name="Lin Q."/>
            <person name="Hao G."/>
        </authorList>
    </citation>
    <scope>NUCLEOTIDE SEQUENCE [LARGE SCALE GENOMIC DNA]</scope>
    <source>
        <strain evidence="2 3">WL1483</strain>
    </source>
</reference>
<dbReference type="InterPro" id="IPR009739">
    <property type="entry name" value="LprI-like_N"/>
</dbReference>
<reference evidence="3" key="1">
    <citation type="submission" date="2015-10" db="EMBL/GenBank/DDBJ databases">
        <title>Complete Genome Sequence of Aeromonas schubertii strain WL1483.</title>
        <authorList>
            <person name="Liu L."/>
        </authorList>
    </citation>
    <scope>NUCLEOTIDE SEQUENCE [LARGE SCALE GENOMIC DNA]</scope>
    <source>
        <strain evidence="3">WL1483</strain>
    </source>
</reference>
<protein>
    <recommendedName>
        <fullName evidence="1">Lysozyme inhibitor LprI-like N-terminal domain-containing protein</fullName>
    </recommendedName>
</protein>
<organism evidence="2 3">
    <name type="scientific">Aeromonas schubertii</name>
    <dbReference type="NCBI Taxonomy" id="652"/>
    <lineage>
        <taxon>Bacteria</taxon>
        <taxon>Pseudomonadati</taxon>
        <taxon>Pseudomonadota</taxon>
        <taxon>Gammaproteobacteria</taxon>
        <taxon>Aeromonadales</taxon>
        <taxon>Aeromonadaceae</taxon>
        <taxon>Aeromonas</taxon>
    </lineage>
</organism>
<dbReference type="GO" id="GO:0005576">
    <property type="term" value="C:extracellular region"/>
    <property type="evidence" value="ECO:0007669"/>
    <property type="project" value="TreeGrafter"/>
</dbReference>
<sequence length="429" mass="48138">MAYCRHTALLPLENLRMMCTVRYESGSAHMRGFVTHSAFYLLWLLITVGACVGSATAQAASFDCGVASTVIEHTICQQDALGALDSQLADRYEHARDSADSSQADVLLAEQRQWLKQRNACSKKTSQLPECLRDSMTHRIKALGEQIAQQDKAFTETVQLIQVDPAAAAVKLSDYRSAEASAWLLYLHQFEPASGVSDQQARARYAQVLARFNDAYTASMAADLGYEKPATRASATLTLLRLVLEERSNSESLRHCFIFKRIGWPAYDAFGGLWGSSRDNMAPYCSLPDDLFRRLAWQHLRQLFNTQMERISSSFGTIVFGTFADWRIDELHINLAPEDFIAIDKAGRSTSAAEPRIRNGDAKVWPVAEREAMLKAIAEVRQLTLTWLQEEKGMSVQNAEIAMNNIVAIWLNQRLDFIEEWDLSEDASH</sequence>
<dbReference type="Pfam" id="PF07007">
    <property type="entry name" value="LprI"/>
    <property type="match status" value="1"/>
</dbReference>
<evidence type="ECO:0000259" key="1">
    <source>
        <dbReference type="Pfam" id="PF07007"/>
    </source>
</evidence>
<name>A0A0S2SDN9_9GAMM</name>
<dbReference type="Gene3D" id="1.20.1270.180">
    <property type="match status" value="1"/>
</dbReference>
<gene>
    <name evidence="2" type="ORF">WL1483_373</name>
</gene>
<proteinExistence type="predicted"/>
<dbReference type="Proteomes" id="UP000058114">
    <property type="component" value="Chromosome"/>
</dbReference>
<dbReference type="EMBL" id="CP013067">
    <property type="protein sequence ID" value="ALP39792.1"/>
    <property type="molecule type" value="Genomic_DNA"/>
</dbReference>
<dbReference type="PATRIC" id="fig|652.5.peg.3534"/>
<evidence type="ECO:0000313" key="2">
    <source>
        <dbReference type="EMBL" id="ALP39792.1"/>
    </source>
</evidence>
<dbReference type="InterPro" id="IPR052755">
    <property type="entry name" value="Lysozyme_Inhibitor_LprI"/>
</dbReference>
<evidence type="ECO:0000313" key="3">
    <source>
        <dbReference type="Proteomes" id="UP000058114"/>
    </source>
</evidence>
<dbReference type="AlphaFoldDB" id="A0A0S2SDN9"/>
<accession>A0A0S2SDN9</accession>
<dbReference type="PANTHER" id="PTHR37549:SF1">
    <property type="entry name" value="LIPOPROTEIN LPRI"/>
    <property type="match status" value="1"/>
</dbReference>
<dbReference type="KEGG" id="asr:WL1483_373"/>
<dbReference type="PANTHER" id="PTHR37549">
    <property type="entry name" value="LIPOPROTEIN LPRI"/>
    <property type="match status" value="1"/>
</dbReference>
<feature type="domain" description="Lysozyme inhibitor LprI-like N-terminal" evidence="1">
    <location>
        <begin position="68"/>
        <end position="143"/>
    </location>
</feature>